<feature type="compositionally biased region" description="Polar residues" evidence="2">
    <location>
        <begin position="34"/>
        <end position="49"/>
    </location>
</feature>
<dbReference type="PANTHER" id="PTHR42032:SF1">
    <property type="entry name" value="YALI0E30679P"/>
    <property type="match status" value="1"/>
</dbReference>
<feature type="compositionally biased region" description="Polar residues" evidence="2">
    <location>
        <begin position="524"/>
        <end position="544"/>
    </location>
</feature>
<evidence type="ECO:0000256" key="1">
    <source>
        <dbReference type="SAM" id="Coils"/>
    </source>
</evidence>
<feature type="region of interest" description="Disordered" evidence="2">
    <location>
        <begin position="163"/>
        <end position="206"/>
    </location>
</feature>
<feature type="region of interest" description="Disordered" evidence="2">
    <location>
        <begin position="22"/>
        <end position="49"/>
    </location>
</feature>
<reference evidence="3 4" key="1">
    <citation type="submission" date="2024-07" db="EMBL/GenBank/DDBJ databases">
        <title>Section-level genome sequencing and comparative genomics of Aspergillus sections Usti and Cavernicolus.</title>
        <authorList>
            <consortium name="Lawrence Berkeley National Laboratory"/>
            <person name="Nybo J.L."/>
            <person name="Vesth T.C."/>
            <person name="Theobald S."/>
            <person name="Frisvad J.C."/>
            <person name="Larsen T.O."/>
            <person name="Kjaerboelling I."/>
            <person name="Rothschild-Mancinelli K."/>
            <person name="Lyhne E.K."/>
            <person name="Kogle M.E."/>
            <person name="Barry K."/>
            <person name="Clum A."/>
            <person name="Na H."/>
            <person name="Ledsgaard L."/>
            <person name="Lin J."/>
            <person name="Lipzen A."/>
            <person name="Kuo A."/>
            <person name="Riley R."/>
            <person name="Mondo S."/>
            <person name="Labutti K."/>
            <person name="Haridas S."/>
            <person name="Pangalinan J."/>
            <person name="Salamov A.A."/>
            <person name="Simmons B.A."/>
            <person name="Magnuson J.K."/>
            <person name="Chen J."/>
            <person name="Drula E."/>
            <person name="Henrissat B."/>
            <person name="Wiebenga A."/>
            <person name="Lubbers R.J."/>
            <person name="Gomes A.C."/>
            <person name="Makela M.R."/>
            <person name="Stajich J."/>
            <person name="Grigoriev I.V."/>
            <person name="Mortensen U.H."/>
            <person name="De Vries R.P."/>
            <person name="Baker S.E."/>
            <person name="Andersen M.R."/>
        </authorList>
    </citation>
    <scope>NUCLEOTIDE SEQUENCE [LARGE SCALE GENOMIC DNA]</scope>
    <source>
        <strain evidence="3 4">CBS 209.92</strain>
    </source>
</reference>
<dbReference type="PANTHER" id="PTHR42032">
    <property type="entry name" value="YALI0E30679P"/>
    <property type="match status" value="1"/>
</dbReference>
<organism evidence="3 4">
    <name type="scientific">Aspergillus keveii</name>
    <dbReference type="NCBI Taxonomy" id="714993"/>
    <lineage>
        <taxon>Eukaryota</taxon>
        <taxon>Fungi</taxon>
        <taxon>Dikarya</taxon>
        <taxon>Ascomycota</taxon>
        <taxon>Pezizomycotina</taxon>
        <taxon>Eurotiomycetes</taxon>
        <taxon>Eurotiomycetidae</taxon>
        <taxon>Eurotiales</taxon>
        <taxon>Aspergillaceae</taxon>
        <taxon>Aspergillus</taxon>
        <taxon>Aspergillus subgen. Nidulantes</taxon>
    </lineage>
</organism>
<dbReference type="EMBL" id="JBFTWV010000022">
    <property type="protein sequence ID" value="KAL2797034.1"/>
    <property type="molecule type" value="Genomic_DNA"/>
</dbReference>
<feature type="compositionally biased region" description="Basic and acidic residues" evidence="2">
    <location>
        <begin position="485"/>
        <end position="506"/>
    </location>
</feature>
<evidence type="ECO:0000313" key="3">
    <source>
        <dbReference type="EMBL" id="KAL2797034.1"/>
    </source>
</evidence>
<evidence type="ECO:0000313" key="4">
    <source>
        <dbReference type="Proteomes" id="UP001610563"/>
    </source>
</evidence>
<accession>A0ABR4GDC1</accession>
<feature type="region of interest" description="Disordered" evidence="2">
    <location>
        <begin position="325"/>
        <end position="356"/>
    </location>
</feature>
<keyword evidence="4" id="KW-1185">Reference proteome</keyword>
<keyword evidence="1" id="KW-0175">Coiled coil</keyword>
<name>A0ABR4GDC1_9EURO</name>
<evidence type="ECO:0000256" key="2">
    <source>
        <dbReference type="SAM" id="MobiDB-lite"/>
    </source>
</evidence>
<proteinExistence type="predicted"/>
<sequence length="569" mass="62744">MTSPMSLRNRRLNRPATFAEGLAAAPASASPSPQTLRRNSTLSESVSEARNTIRSSTDEILFPRAATTHDRDDEESHWQSAPLGLALLPAVAGIFFQNGSAFVTDVTLLALAAVFLNWSVRLPWEWYHSARSIRRQHSLHAVPVELASDVMDAVQDASGIQLGVQPDTPAETPAGTPFFEAQADGATPEQAKSPSPLPSSPAQKTPDLSTAAIRELQIHELAALASCFLFPLIGTWILHHIRSNLSRPSEGLVSNYNLTIFLLAAEIRPFAHLLKMVQARTLHLQRIVDSSHDADVDDADKIDPARITDLSKRLEELEVHIAETAAARLSNPNSDPTNPNSPHEPTSPFSKETQESCQSLITTATSSFQSDIDALTRAVRKYEKRTSLMAHETEKRLQSLESKAREALTLAAAVQQQSLAEEEVKKKRRGRTLSASAASLVIVAVEWASTAVFLPLTIGASLASLPVLAARRVGRILLRVVSGDQGRRDRDRDRDRNFDRKREMEIGRGSARRYASSSAKGKAPQSQTQTAEQVQSQTRRPVSVQQKRAKREQERERERERALIFEEED</sequence>
<feature type="compositionally biased region" description="Low complexity" evidence="2">
    <location>
        <begin position="23"/>
        <end position="33"/>
    </location>
</feature>
<dbReference type="Proteomes" id="UP001610563">
    <property type="component" value="Unassembled WGS sequence"/>
</dbReference>
<protein>
    <submittedName>
        <fullName evidence="3">Uncharacterized protein</fullName>
    </submittedName>
</protein>
<feature type="compositionally biased region" description="Polar residues" evidence="2">
    <location>
        <begin position="343"/>
        <end position="356"/>
    </location>
</feature>
<gene>
    <name evidence="3" type="ORF">BJX66DRAFT_118376</name>
</gene>
<comment type="caution">
    <text evidence="3">The sequence shown here is derived from an EMBL/GenBank/DDBJ whole genome shotgun (WGS) entry which is preliminary data.</text>
</comment>
<feature type="compositionally biased region" description="Low complexity" evidence="2">
    <location>
        <begin position="330"/>
        <end position="341"/>
    </location>
</feature>
<feature type="coiled-coil region" evidence="1">
    <location>
        <begin position="390"/>
        <end position="417"/>
    </location>
</feature>
<feature type="compositionally biased region" description="Basic and acidic residues" evidence="2">
    <location>
        <begin position="551"/>
        <end position="569"/>
    </location>
</feature>
<feature type="region of interest" description="Disordered" evidence="2">
    <location>
        <begin position="484"/>
        <end position="569"/>
    </location>
</feature>
<feature type="compositionally biased region" description="Low complexity" evidence="2">
    <location>
        <begin position="507"/>
        <end position="523"/>
    </location>
</feature>